<dbReference type="EMBL" id="CAJOBH010244819">
    <property type="protein sequence ID" value="CAF5121423.1"/>
    <property type="molecule type" value="Genomic_DNA"/>
</dbReference>
<protein>
    <submittedName>
        <fullName evidence="1">Uncharacterized protein</fullName>
    </submittedName>
</protein>
<feature type="non-terminal residue" evidence="1">
    <location>
        <position position="1"/>
    </location>
</feature>
<dbReference type="EMBL" id="CAJOBI010322281">
    <property type="protein sequence ID" value="CAF5186915.1"/>
    <property type="molecule type" value="Genomic_DNA"/>
</dbReference>
<gene>
    <name evidence="1" type="ORF">BYL167_LOCUS67131</name>
    <name evidence="2" type="ORF">SMN809_LOCUS70814</name>
</gene>
<organism evidence="1 3">
    <name type="scientific">Rotaria magnacalcarata</name>
    <dbReference type="NCBI Taxonomy" id="392030"/>
    <lineage>
        <taxon>Eukaryota</taxon>
        <taxon>Metazoa</taxon>
        <taxon>Spiralia</taxon>
        <taxon>Gnathifera</taxon>
        <taxon>Rotifera</taxon>
        <taxon>Eurotatoria</taxon>
        <taxon>Bdelloidea</taxon>
        <taxon>Philodinida</taxon>
        <taxon>Philodinidae</taxon>
        <taxon>Rotaria</taxon>
    </lineage>
</organism>
<accession>A0A8S3FIK5</accession>
<dbReference type="Proteomes" id="UP000681967">
    <property type="component" value="Unassembled WGS sequence"/>
</dbReference>
<evidence type="ECO:0000313" key="1">
    <source>
        <dbReference type="EMBL" id="CAF5121423.1"/>
    </source>
</evidence>
<evidence type="ECO:0000313" key="3">
    <source>
        <dbReference type="Proteomes" id="UP000681967"/>
    </source>
</evidence>
<dbReference type="Proteomes" id="UP000676336">
    <property type="component" value="Unassembled WGS sequence"/>
</dbReference>
<dbReference type="AlphaFoldDB" id="A0A8S3FIK5"/>
<comment type="caution">
    <text evidence="1">The sequence shown here is derived from an EMBL/GenBank/DDBJ whole genome shotgun (WGS) entry which is preliminary data.</text>
</comment>
<evidence type="ECO:0000313" key="2">
    <source>
        <dbReference type="EMBL" id="CAF5186915.1"/>
    </source>
</evidence>
<reference evidence="1" key="1">
    <citation type="submission" date="2021-02" db="EMBL/GenBank/DDBJ databases">
        <authorList>
            <person name="Nowell W R."/>
        </authorList>
    </citation>
    <scope>NUCLEOTIDE SEQUENCE</scope>
</reference>
<proteinExistence type="predicted"/>
<sequence length="52" mass="6299">LLQLKDQLTRNDFERDKQREDDLVLSMNRRRKTGLIVIIRLCLNHYCGLEKK</sequence>
<name>A0A8S3FIK5_9BILA</name>